<dbReference type="GO" id="GO:0016929">
    <property type="term" value="F:deSUMOylase activity"/>
    <property type="evidence" value="ECO:0007669"/>
    <property type="project" value="TreeGrafter"/>
</dbReference>
<reference evidence="9" key="1">
    <citation type="submission" date="2025-08" db="UniProtKB">
        <authorList>
            <consortium name="RefSeq"/>
        </authorList>
    </citation>
    <scope>IDENTIFICATION</scope>
    <source>
        <tissue evidence="9">Young leaves</tissue>
    </source>
</reference>
<dbReference type="PANTHER" id="PTHR12606:SF1">
    <property type="entry name" value="UBIQUITIN-LIKE-SPECIFIC PROTEASE 1A"/>
    <property type="match status" value="1"/>
</dbReference>
<dbReference type="InterPro" id="IPR038765">
    <property type="entry name" value="Papain-like_cys_pep_sf"/>
</dbReference>
<comment type="similarity">
    <text evidence="1">Belongs to the peptidase C48 family.</text>
</comment>
<evidence type="ECO:0000256" key="6">
    <source>
        <dbReference type="SAM" id="MobiDB-lite"/>
    </source>
</evidence>
<feature type="region of interest" description="Disordered" evidence="6">
    <location>
        <begin position="129"/>
        <end position="161"/>
    </location>
</feature>
<dbReference type="KEGG" id="pda:103723468"/>
<evidence type="ECO:0000259" key="7">
    <source>
        <dbReference type="PROSITE" id="PS50600"/>
    </source>
</evidence>
<dbReference type="SUPFAM" id="SSF54001">
    <property type="entry name" value="Cysteine proteinases"/>
    <property type="match status" value="1"/>
</dbReference>
<keyword evidence="4" id="KW-0378">Hydrolase</keyword>
<dbReference type="Pfam" id="PF02902">
    <property type="entry name" value="Peptidase_C48"/>
    <property type="match status" value="1"/>
</dbReference>
<evidence type="ECO:0000313" key="8">
    <source>
        <dbReference type="Proteomes" id="UP000228380"/>
    </source>
</evidence>
<name>A0A8B7D3T4_PHODC</name>
<protein>
    <submittedName>
        <fullName evidence="9">Ubiquitin-like-specific protease ESD4 isoform X1</fullName>
    </submittedName>
</protein>
<feature type="domain" description="Ubiquitin-like protease family profile" evidence="7">
    <location>
        <begin position="335"/>
        <end position="507"/>
    </location>
</feature>
<dbReference type="Proteomes" id="UP000228380">
    <property type="component" value="Unplaced"/>
</dbReference>
<evidence type="ECO:0000256" key="5">
    <source>
        <dbReference type="ARBA" id="ARBA00022807"/>
    </source>
</evidence>
<dbReference type="GO" id="GO:0016926">
    <property type="term" value="P:protein desumoylation"/>
    <property type="evidence" value="ECO:0007669"/>
    <property type="project" value="UniProtKB-ARBA"/>
</dbReference>
<dbReference type="OrthoDB" id="1939479at2759"/>
<keyword evidence="8" id="KW-1185">Reference proteome</keyword>
<dbReference type="InterPro" id="IPR003653">
    <property type="entry name" value="Peptidase_C48_C"/>
</dbReference>
<gene>
    <name evidence="9" type="primary">LOC103723468</name>
</gene>
<evidence type="ECO:0000256" key="1">
    <source>
        <dbReference type="ARBA" id="ARBA00005234"/>
    </source>
</evidence>
<proteinExistence type="inferred from homology"/>
<keyword evidence="5" id="KW-0788">Thiol protease</keyword>
<evidence type="ECO:0000256" key="4">
    <source>
        <dbReference type="ARBA" id="ARBA00022801"/>
    </source>
</evidence>
<dbReference type="FunFam" id="3.40.395.10:FF:000005">
    <property type="entry name" value="Ubiquitin-like-specific protease ESD4"/>
    <property type="match status" value="1"/>
</dbReference>
<evidence type="ECO:0000313" key="9">
    <source>
        <dbReference type="RefSeq" id="XP_008812602.2"/>
    </source>
</evidence>
<dbReference type="PANTHER" id="PTHR12606">
    <property type="entry name" value="SENTRIN/SUMO-SPECIFIC PROTEASE"/>
    <property type="match status" value="1"/>
</dbReference>
<dbReference type="GeneID" id="103723468"/>
<keyword evidence="2 9" id="KW-0645">Protease</keyword>
<dbReference type="PROSITE" id="PS50600">
    <property type="entry name" value="ULP_PROTEASE"/>
    <property type="match status" value="1"/>
</dbReference>
<dbReference type="RefSeq" id="XP_008812602.2">
    <property type="nucleotide sequence ID" value="XM_008814380.4"/>
</dbReference>
<accession>A0A8B7D3T4</accession>
<feature type="compositionally biased region" description="Pro residues" evidence="6">
    <location>
        <begin position="32"/>
        <end position="63"/>
    </location>
</feature>
<feature type="compositionally biased region" description="Low complexity" evidence="6">
    <location>
        <begin position="19"/>
        <end position="31"/>
    </location>
</feature>
<evidence type="ECO:0000256" key="3">
    <source>
        <dbReference type="ARBA" id="ARBA00022786"/>
    </source>
</evidence>
<dbReference type="GO" id="GO:0005634">
    <property type="term" value="C:nucleus"/>
    <property type="evidence" value="ECO:0007669"/>
    <property type="project" value="TreeGrafter"/>
</dbReference>
<dbReference type="GO" id="GO:0006508">
    <property type="term" value="P:proteolysis"/>
    <property type="evidence" value="ECO:0007669"/>
    <property type="project" value="UniProtKB-KW"/>
</dbReference>
<evidence type="ECO:0000256" key="2">
    <source>
        <dbReference type="ARBA" id="ARBA00022670"/>
    </source>
</evidence>
<feature type="region of interest" description="Disordered" evidence="6">
    <location>
        <begin position="1"/>
        <end position="81"/>
    </location>
</feature>
<organism evidence="8 9">
    <name type="scientific">Phoenix dactylifera</name>
    <name type="common">Date palm</name>
    <dbReference type="NCBI Taxonomy" id="42345"/>
    <lineage>
        <taxon>Eukaryota</taxon>
        <taxon>Viridiplantae</taxon>
        <taxon>Streptophyta</taxon>
        <taxon>Embryophyta</taxon>
        <taxon>Tracheophyta</taxon>
        <taxon>Spermatophyta</taxon>
        <taxon>Magnoliopsida</taxon>
        <taxon>Liliopsida</taxon>
        <taxon>Arecaceae</taxon>
        <taxon>Coryphoideae</taxon>
        <taxon>Phoeniceae</taxon>
        <taxon>Phoenix</taxon>
    </lineage>
</organism>
<keyword evidence="3" id="KW-0833">Ubl conjugation pathway</keyword>
<dbReference type="Gene3D" id="3.40.395.10">
    <property type="entry name" value="Adenoviral Proteinase, Chain A"/>
    <property type="match status" value="1"/>
</dbReference>
<dbReference type="AlphaFoldDB" id="A0A8B7D3T4"/>
<sequence>MGALTDTRKRRFVDHHRLPFSPHPLSDSSLSSPPPLSKKPKLSSPPPAPQRVPEAPPPPPDAARPPTLRRFPPVAPLSRPVHGPQRILRAFGLGAAGSVQPRSLDLVLGREPDIEMGGLVSRYLQAKKAASLSSSRQRREKGEVSFGHGRVQGLEDDGSHEGLGLEQYKKLVSSVKEGHPVVSDSRLAEELVKLGSRQSPPAVSDLTAVVQRAEELSDSPAMNRKVEDASVVELESTPAREEKVWVKKSPLYKELYEDSVRKHDSKLSSLEFEVKLAEKKISSFRLAHEALKKKPKEDLDEPFVPLTDEEEEDVYLALHGRNSREVLVIHEPSNIEITREILQCLSCGAWLNDEVINLYLELLKERERREPKKFLKCHFFNTFFFKKLISGRNGYEFKAVKRWTTQRKIGYGLIECDKIFVPIHKEIHWCLAIINVKDKKFQYLDSLGGMDMTVLRVLARYFMDEVKDKSGKELSTQSWKQEAVDNLPLQKNGWDCGMFMLKYADFYSRGLDLCFGQEHMAYFRKRTAKEILRLRAE</sequence>